<sequence length="62" mass="6661">MDRFEQGLPDPQEAEVIDYCPCGGEIYVGQNVVRKGKELYCSFECLADSMGAVTIAAGGEEA</sequence>
<accession>A0ABM9G414</accession>
<dbReference type="EMBL" id="CALYLO010000004">
    <property type="protein sequence ID" value="CAH8246079.1"/>
    <property type="molecule type" value="Genomic_DNA"/>
</dbReference>
<evidence type="ECO:0000313" key="1">
    <source>
        <dbReference type="EMBL" id="CAH8246079.1"/>
    </source>
</evidence>
<comment type="caution">
    <text evidence="1">The sequence shown here is derived from an EMBL/GenBank/DDBJ whole genome shotgun (WGS) entry which is preliminary data.</text>
</comment>
<dbReference type="Proteomes" id="UP001154322">
    <property type="component" value="Unassembled WGS sequence"/>
</dbReference>
<organism evidence="1 2">
    <name type="scientific">Paenibacillus melissococcoides</name>
    <dbReference type="NCBI Taxonomy" id="2912268"/>
    <lineage>
        <taxon>Bacteria</taxon>
        <taxon>Bacillati</taxon>
        <taxon>Bacillota</taxon>
        <taxon>Bacilli</taxon>
        <taxon>Bacillales</taxon>
        <taxon>Paenibacillaceae</taxon>
        <taxon>Paenibacillus</taxon>
    </lineage>
</organism>
<protein>
    <recommendedName>
        <fullName evidence="3">Metallothionein</fullName>
    </recommendedName>
</protein>
<keyword evidence="2" id="KW-1185">Reference proteome</keyword>
<proteinExistence type="predicted"/>
<evidence type="ECO:0008006" key="3">
    <source>
        <dbReference type="Google" id="ProtNLM"/>
    </source>
</evidence>
<reference evidence="1" key="1">
    <citation type="submission" date="2022-06" db="EMBL/GenBank/DDBJ databases">
        <authorList>
            <person name="Dietemann V."/>
            <person name="Ory F."/>
            <person name="Dainat B."/>
            <person name="Oberhansli S."/>
        </authorList>
    </citation>
    <scope>NUCLEOTIDE SEQUENCE</scope>
    <source>
        <strain evidence="1">Ena-SAMPLE-TAB-26-04-2022-14:26:32:270-5432</strain>
    </source>
</reference>
<name>A0ABM9G414_9BACL</name>
<evidence type="ECO:0000313" key="2">
    <source>
        <dbReference type="Proteomes" id="UP001154322"/>
    </source>
</evidence>
<dbReference type="RefSeq" id="WP_213427763.1">
    <property type="nucleotide sequence ID" value="NZ_AP031286.1"/>
</dbReference>
<gene>
    <name evidence="1" type="ORF">WJ0W_003316</name>
</gene>